<dbReference type="Proteomes" id="UP001205843">
    <property type="component" value="Unassembled WGS sequence"/>
</dbReference>
<accession>A0AAE3KDT8</accession>
<dbReference type="EMBL" id="JALJXV010000022">
    <property type="protein sequence ID" value="MCP1677271.1"/>
    <property type="molecule type" value="Genomic_DNA"/>
</dbReference>
<name>A0AAE3KDT8_9GAMM</name>
<evidence type="ECO:0000313" key="2">
    <source>
        <dbReference type="Proteomes" id="UP001205843"/>
    </source>
</evidence>
<protein>
    <submittedName>
        <fullName evidence="1">Uncharacterized protein</fullName>
    </submittedName>
</protein>
<keyword evidence="2" id="KW-1185">Reference proteome</keyword>
<reference evidence="1" key="1">
    <citation type="submission" date="2022-03" db="EMBL/GenBank/DDBJ databases">
        <title>Genomic Encyclopedia of Type Strains, Phase III (KMG-III): the genomes of soil and plant-associated and newly described type strains.</title>
        <authorList>
            <person name="Whitman W."/>
        </authorList>
    </citation>
    <scope>NUCLEOTIDE SEQUENCE</scope>
    <source>
        <strain evidence="1">ANL 6-2</strain>
    </source>
</reference>
<dbReference type="AlphaFoldDB" id="A0AAE3KDT8"/>
<organism evidence="1 2">
    <name type="scientific">Natronocella acetinitrilica</name>
    <dbReference type="NCBI Taxonomy" id="414046"/>
    <lineage>
        <taxon>Bacteria</taxon>
        <taxon>Pseudomonadati</taxon>
        <taxon>Pseudomonadota</taxon>
        <taxon>Gammaproteobacteria</taxon>
        <taxon>Chromatiales</taxon>
        <taxon>Ectothiorhodospiraceae</taxon>
        <taxon>Natronocella</taxon>
    </lineage>
</organism>
<gene>
    <name evidence="1" type="ORF">J2T57_004450</name>
</gene>
<sequence>MNQQQNTLSASDFIEATGGETNSPETIQLILGSITDDTKKVFSSLHRYILGFDPSIRYRSTGPCAFEYGMPKPQRWRPLIARLDLTSDGISIAITNTCSDPWDLFEPAGQKWQTLRNRVSFDDITSDLLEYLKYRLSESYTNSTGKAGRTTGTLASLLEPDSRALNRPGFGGGSNS</sequence>
<proteinExistence type="predicted"/>
<comment type="caution">
    <text evidence="1">The sequence shown here is derived from an EMBL/GenBank/DDBJ whole genome shotgun (WGS) entry which is preliminary data.</text>
</comment>
<dbReference type="RefSeq" id="WP_253485918.1">
    <property type="nucleotide sequence ID" value="NZ_JALJXV010000022.1"/>
</dbReference>
<evidence type="ECO:0000313" key="1">
    <source>
        <dbReference type="EMBL" id="MCP1677271.1"/>
    </source>
</evidence>